<dbReference type="GeneID" id="92377378"/>
<comment type="caution">
    <text evidence="2">The sequence shown here is derived from an EMBL/GenBank/DDBJ whole genome shotgun (WGS) entry which is preliminary data.</text>
</comment>
<accession>A0A1G4IHV5</accession>
<reference evidence="2" key="1">
    <citation type="submission" date="2016-09" db="EMBL/GenBank/DDBJ databases">
        <authorList>
            <person name="Hebert L."/>
            <person name="Moumen B."/>
        </authorList>
    </citation>
    <scope>NUCLEOTIDE SEQUENCE [LARGE SCALE GENOMIC DNA]</scope>
    <source>
        <strain evidence="2">OVI</strain>
    </source>
</reference>
<dbReference type="PANTHER" id="PTHR35890:SF3">
    <property type="entry name" value="ECOTIN"/>
    <property type="match status" value="1"/>
</dbReference>
<dbReference type="InterPro" id="IPR005658">
    <property type="entry name" value="Prot_inh_ecotin"/>
</dbReference>
<dbReference type="GO" id="GO:0004867">
    <property type="term" value="F:serine-type endopeptidase inhibitor activity"/>
    <property type="evidence" value="ECO:0007669"/>
    <property type="project" value="InterPro"/>
</dbReference>
<dbReference type="Gene3D" id="2.60.40.550">
    <property type="entry name" value="Ecotin"/>
    <property type="match status" value="1"/>
</dbReference>
<dbReference type="Pfam" id="PF03974">
    <property type="entry name" value="Ecotin"/>
    <property type="match status" value="1"/>
</dbReference>
<protein>
    <submittedName>
        <fullName evidence="2">Inhibitor of serine peptidase (ISP), putative</fullName>
    </submittedName>
</protein>
<evidence type="ECO:0000313" key="2">
    <source>
        <dbReference type="EMBL" id="SCU71856.1"/>
    </source>
</evidence>
<sequence>MFGSRKASRRRSYRSRSTMGSRVDIDFCKFEEPPSPREGERRCLFVLDPLEHYVESKDRMVELLPGRVETVDGVNTYYINGCTTEEKFPGLDYTCYRVDLRDTYRSRCAVPPEATPEEKFISHRHRKLIPYNSRKPVVVYLPEDAQLHYRIWTGGQEVVAKKAEE</sequence>
<proteinExistence type="inferred from homology"/>
<comment type="similarity">
    <text evidence="1">Belongs to the protease inhibitor I11 (ecotin) family.</text>
</comment>
<dbReference type="SUPFAM" id="SSF49772">
    <property type="entry name" value="Ecotin, trypsin inhibitor"/>
    <property type="match status" value="1"/>
</dbReference>
<dbReference type="PIRSF" id="PIRSF006865">
    <property type="entry name" value="Prot_inh_ecotin"/>
    <property type="match status" value="1"/>
</dbReference>
<keyword evidence="3" id="KW-1185">Reference proteome</keyword>
<dbReference type="InterPro" id="IPR036198">
    <property type="entry name" value="Ecotin_sf"/>
</dbReference>
<dbReference type="EMBL" id="CZPT02001745">
    <property type="protein sequence ID" value="SCU71856.1"/>
    <property type="molecule type" value="Genomic_DNA"/>
</dbReference>
<dbReference type="PANTHER" id="PTHR35890">
    <property type="match status" value="1"/>
</dbReference>
<dbReference type="Proteomes" id="UP000195570">
    <property type="component" value="Unassembled WGS sequence"/>
</dbReference>
<organism evidence="2 3">
    <name type="scientific">Trypanosoma equiperdum</name>
    <dbReference type="NCBI Taxonomy" id="5694"/>
    <lineage>
        <taxon>Eukaryota</taxon>
        <taxon>Discoba</taxon>
        <taxon>Euglenozoa</taxon>
        <taxon>Kinetoplastea</taxon>
        <taxon>Metakinetoplastina</taxon>
        <taxon>Trypanosomatida</taxon>
        <taxon>Trypanosomatidae</taxon>
        <taxon>Trypanosoma</taxon>
    </lineage>
</organism>
<gene>
    <name evidence="2" type="ORF">TEOVI_000343800</name>
</gene>
<dbReference type="RefSeq" id="XP_067082443.1">
    <property type="nucleotide sequence ID" value="XM_067226342.1"/>
</dbReference>
<evidence type="ECO:0000256" key="1">
    <source>
        <dbReference type="ARBA" id="ARBA00010558"/>
    </source>
</evidence>
<dbReference type="AlphaFoldDB" id="A0A1G4IHV5"/>
<dbReference type="SMR" id="A0A1G4IHV5"/>
<dbReference type="VEuPathDB" id="TriTrypDB:TEOVI_000343800"/>
<name>A0A1G4IHV5_TRYEQ</name>
<evidence type="ECO:0000313" key="3">
    <source>
        <dbReference type="Proteomes" id="UP000195570"/>
    </source>
</evidence>